<evidence type="ECO:0008006" key="5">
    <source>
        <dbReference type="Google" id="ProtNLM"/>
    </source>
</evidence>
<dbReference type="InterPro" id="IPR012902">
    <property type="entry name" value="N_methyl_site"/>
</dbReference>
<dbReference type="Pfam" id="PF07963">
    <property type="entry name" value="N_methyl"/>
    <property type="match status" value="1"/>
</dbReference>
<protein>
    <recommendedName>
        <fullName evidence="5">Prepilin-type N-terminal cleavage/methylation domain-containing protein</fullName>
    </recommendedName>
</protein>
<dbReference type="EMBL" id="FPHC01000041">
    <property type="protein sequence ID" value="SFV57250.1"/>
    <property type="molecule type" value="Genomic_DNA"/>
</dbReference>
<dbReference type="PROSITE" id="PS00409">
    <property type="entry name" value="PROKAR_NTER_METHYL"/>
    <property type="match status" value="1"/>
</dbReference>
<proteinExistence type="predicted"/>
<keyword evidence="3" id="KW-1133">Transmembrane helix</keyword>
<keyword evidence="3" id="KW-0472">Membrane</keyword>
<evidence type="ECO:0000256" key="2">
    <source>
        <dbReference type="SAM" id="MobiDB-lite"/>
    </source>
</evidence>
<feature type="transmembrane region" description="Helical" evidence="3">
    <location>
        <begin position="7"/>
        <end position="28"/>
    </location>
</feature>
<feature type="region of interest" description="Disordered" evidence="2">
    <location>
        <begin position="170"/>
        <end position="210"/>
    </location>
</feature>
<sequence length="210" mass="23795">MLHQRKGFTLIELLISIALLSLVLMALYKSLNMLQSSNDQLFEHLQKAESQKRAMETLFLDIAGSDGNMTIERDEFSRLCLESSINSLYGYPSAKVCWVVSKDKKSLLRSEGQRYTLPLNSDDVVAVDRVMDDMDIFQIYRSKGEVLVLMQQKSKTPITFIVYGVAEKPEKKKPQKLTPKPKKRATPPPKKKKEILGPPIDIDREPPGIG</sequence>
<organism evidence="4">
    <name type="scientific">hydrothermal vent metagenome</name>
    <dbReference type="NCBI Taxonomy" id="652676"/>
    <lineage>
        <taxon>unclassified sequences</taxon>
        <taxon>metagenomes</taxon>
        <taxon>ecological metagenomes</taxon>
    </lineage>
</organism>
<gene>
    <name evidence="4" type="ORF">MNB_SV-6-707</name>
</gene>
<feature type="compositionally biased region" description="Basic residues" evidence="2">
    <location>
        <begin position="173"/>
        <end position="193"/>
    </location>
</feature>
<keyword evidence="3" id="KW-0812">Transmembrane</keyword>
<dbReference type="NCBIfam" id="TIGR02532">
    <property type="entry name" value="IV_pilin_GFxxxE"/>
    <property type="match status" value="1"/>
</dbReference>
<evidence type="ECO:0000256" key="1">
    <source>
        <dbReference type="SAM" id="Coils"/>
    </source>
</evidence>
<evidence type="ECO:0000313" key="4">
    <source>
        <dbReference type="EMBL" id="SFV57250.1"/>
    </source>
</evidence>
<reference evidence="4" key="1">
    <citation type="submission" date="2016-10" db="EMBL/GenBank/DDBJ databases">
        <authorList>
            <person name="de Groot N.N."/>
        </authorList>
    </citation>
    <scope>NUCLEOTIDE SEQUENCE</scope>
</reference>
<keyword evidence="1" id="KW-0175">Coiled coil</keyword>
<accession>A0A1W1BUI1</accession>
<feature type="compositionally biased region" description="Basic and acidic residues" evidence="2">
    <location>
        <begin position="201"/>
        <end position="210"/>
    </location>
</feature>
<dbReference type="AlphaFoldDB" id="A0A1W1BUI1"/>
<name>A0A1W1BUI1_9ZZZZ</name>
<evidence type="ECO:0000256" key="3">
    <source>
        <dbReference type="SAM" id="Phobius"/>
    </source>
</evidence>
<feature type="coiled-coil region" evidence="1">
    <location>
        <begin position="31"/>
        <end position="58"/>
    </location>
</feature>